<accession>A0A382XY72</accession>
<dbReference type="AlphaFoldDB" id="A0A382XY72"/>
<name>A0A382XY72_9ZZZZ</name>
<protein>
    <submittedName>
        <fullName evidence="2">Uncharacterized protein</fullName>
    </submittedName>
</protein>
<reference evidence="2" key="1">
    <citation type="submission" date="2018-05" db="EMBL/GenBank/DDBJ databases">
        <authorList>
            <person name="Lanie J.A."/>
            <person name="Ng W.-L."/>
            <person name="Kazmierczak K.M."/>
            <person name="Andrzejewski T.M."/>
            <person name="Davidsen T.M."/>
            <person name="Wayne K.J."/>
            <person name="Tettelin H."/>
            <person name="Glass J.I."/>
            <person name="Rusch D."/>
            <person name="Podicherti R."/>
            <person name="Tsui H.-C.T."/>
            <person name="Winkler M.E."/>
        </authorList>
    </citation>
    <scope>NUCLEOTIDE SEQUENCE</scope>
</reference>
<sequence length="23" mass="2317">VDVPTVAGGFVDPHTDGAFTTRG</sequence>
<evidence type="ECO:0000313" key="2">
    <source>
        <dbReference type="EMBL" id="SVD75218.1"/>
    </source>
</evidence>
<dbReference type="EMBL" id="UINC01170930">
    <property type="protein sequence ID" value="SVD75218.1"/>
    <property type="molecule type" value="Genomic_DNA"/>
</dbReference>
<evidence type="ECO:0000256" key="1">
    <source>
        <dbReference type="SAM" id="MobiDB-lite"/>
    </source>
</evidence>
<organism evidence="2">
    <name type="scientific">marine metagenome</name>
    <dbReference type="NCBI Taxonomy" id="408172"/>
    <lineage>
        <taxon>unclassified sequences</taxon>
        <taxon>metagenomes</taxon>
        <taxon>ecological metagenomes</taxon>
    </lineage>
</organism>
<proteinExistence type="predicted"/>
<feature type="region of interest" description="Disordered" evidence="1">
    <location>
        <begin position="1"/>
        <end position="23"/>
    </location>
</feature>
<feature type="non-terminal residue" evidence="2">
    <location>
        <position position="1"/>
    </location>
</feature>
<feature type="non-terminal residue" evidence="2">
    <location>
        <position position="23"/>
    </location>
</feature>
<gene>
    <name evidence="2" type="ORF">METZ01_LOCUS428072</name>
</gene>